<name>A0A0D8BPC2_GEOKU</name>
<organism evidence="1 2">
    <name type="scientific">Geobacillus kaustophilus</name>
    <dbReference type="NCBI Taxonomy" id="1462"/>
    <lineage>
        <taxon>Bacteria</taxon>
        <taxon>Bacillati</taxon>
        <taxon>Bacillota</taxon>
        <taxon>Bacilli</taxon>
        <taxon>Bacillales</taxon>
        <taxon>Anoxybacillaceae</taxon>
        <taxon>Geobacillus</taxon>
        <taxon>Geobacillus thermoleovorans group</taxon>
    </lineage>
</organism>
<sequence length="59" mass="6449">MENEIGLGKLINLLGSFSMILRLTAFAAEEAYPQGCNGKEVELLVSEKQEKGCPENTFS</sequence>
<evidence type="ECO:0000313" key="1">
    <source>
        <dbReference type="EMBL" id="KJE25859.1"/>
    </source>
</evidence>
<accession>A0A0D8BPC2</accession>
<evidence type="ECO:0000313" key="2">
    <source>
        <dbReference type="Proteomes" id="UP000032522"/>
    </source>
</evidence>
<comment type="caution">
    <text evidence="1">The sequence shown here is derived from an EMBL/GenBank/DDBJ whole genome shotgun (WGS) entry which is preliminary data.</text>
</comment>
<protein>
    <submittedName>
        <fullName evidence="1">Uncharacterized protein</fullName>
    </submittedName>
</protein>
<reference evidence="1 2" key="1">
    <citation type="submission" date="2015-01" db="EMBL/GenBank/DDBJ databases">
        <authorList>
            <person name="Filippidou S."/>
            <person name="Jeanneret N."/>
            <person name="Russel-Delif L."/>
            <person name="Junier T."/>
            <person name="Wunderlin T."/>
            <person name="Molina V."/>
            <person name="Johnson S.L."/>
            <person name="Davenport K.W."/>
            <person name="Chain P.S."/>
            <person name="Dorador C."/>
            <person name="Junier P."/>
        </authorList>
    </citation>
    <scope>NUCLEOTIDE SEQUENCE [LARGE SCALE GENOMIC DNA]</scope>
    <source>
        <strain evidence="1 2">Et7/4</strain>
    </source>
</reference>
<gene>
    <name evidence="1" type="ORF">LG52_2320</name>
</gene>
<proteinExistence type="predicted"/>
<dbReference type="AlphaFoldDB" id="A0A0D8BPC2"/>
<dbReference type="PATRIC" id="fig|1462.6.peg.2596"/>
<dbReference type="EMBL" id="JYBP01000003">
    <property type="protein sequence ID" value="KJE25859.1"/>
    <property type="molecule type" value="Genomic_DNA"/>
</dbReference>
<dbReference type="Proteomes" id="UP000032522">
    <property type="component" value="Unassembled WGS sequence"/>
</dbReference>